<protein>
    <submittedName>
        <fullName evidence="5">rRNA methyltransferase</fullName>
    </submittedName>
</protein>
<proteinExistence type="predicted"/>
<dbReference type="GO" id="GO:0032259">
    <property type="term" value="P:methylation"/>
    <property type="evidence" value="ECO:0007669"/>
    <property type="project" value="UniProtKB-KW"/>
</dbReference>
<keyword evidence="6" id="KW-1185">Reference proteome</keyword>
<sequence length="284" mass="32159">MPKIIAPRIVKIYSENNDFQYADTLKRKREKRLRHREFFVEGVRPINQALQYHWPIRAFLYARDTPLSDWAKNILRTSTAETHYELPAHLHARLSQKAEPSELIALVTMPDDDLSRIPSKKEDLLVVVFDRPASPGNLGTIIRSCDALHVDGIVITGHSVDLYDPETISATTGSFFAIPVVRLPSQKELVPWIETLRQQSEKGIRIRVVGSDEKGDCELTEYDFTQPTVLVVGNETWGMSAAYREWCDTIVSIPIAGSASSLNVACATSILLYEINRQRRLQQS</sequence>
<dbReference type="InterPro" id="IPR051259">
    <property type="entry name" value="rRNA_Methyltransferase"/>
</dbReference>
<accession>A0A402A901</accession>
<dbReference type="Gene3D" id="3.40.1280.10">
    <property type="match status" value="1"/>
</dbReference>
<evidence type="ECO:0000259" key="3">
    <source>
        <dbReference type="Pfam" id="PF00588"/>
    </source>
</evidence>
<feature type="domain" description="SpoU L30e-like N-terminal" evidence="4">
    <location>
        <begin position="16"/>
        <end position="100"/>
    </location>
</feature>
<dbReference type="PANTHER" id="PTHR43191">
    <property type="entry name" value="RRNA METHYLTRANSFERASE 3"/>
    <property type="match status" value="1"/>
</dbReference>
<comment type="caution">
    <text evidence="5">The sequence shown here is derived from an EMBL/GenBank/DDBJ whole genome shotgun (WGS) entry which is preliminary data.</text>
</comment>
<dbReference type="Pfam" id="PF22655">
    <property type="entry name" value="SpoU_sub_bind_like"/>
    <property type="match status" value="1"/>
</dbReference>
<dbReference type="CDD" id="cd18107">
    <property type="entry name" value="SpoU-like_AviRb"/>
    <property type="match status" value="1"/>
</dbReference>
<dbReference type="RefSeq" id="WP_126583020.1">
    <property type="nucleotide sequence ID" value="NZ_BIFR01000002.1"/>
</dbReference>
<dbReference type="AlphaFoldDB" id="A0A402A901"/>
<organism evidence="5 6">
    <name type="scientific">Tengunoibacter tsumagoiensis</name>
    <dbReference type="NCBI Taxonomy" id="2014871"/>
    <lineage>
        <taxon>Bacteria</taxon>
        <taxon>Bacillati</taxon>
        <taxon>Chloroflexota</taxon>
        <taxon>Ktedonobacteria</taxon>
        <taxon>Ktedonobacterales</taxon>
        <taxon>Dictyobacteraceae</taxon>
        <taxon>Tengunoibacter</taxon>
    </lineage>
</organism>
<dbReference type="OrthoDB" id="9794400at2"/>
<evidence type="ECO:0000313" key="6">
    <source>
        <dbReference type="Proteomes" id="UP000287352"/>
    </source>
</evidence>
<name>A0A402A901_9CHLR</name>
<dbReference type="GO" id="GO:0008173">
    <property type="term" value="F:RNA methyltransferase activity"/>
    <property type="evidence" value="ECO:0007669"/>
    <property type="project" value="InterPro"/>
</dbReference>
<dbReference type="SUPFAM" id="SSF75217">
    <property type="entry name" value="alpha/beta knot"/>
    <property type="match status" value="1"/>
</dbReference>
<dbReference type="InterPro" id="IPR054578">
    <property type="entry name" value="SpoU_sub_bind-like_N"/>
</dbReference>
<dbReference type="InterPro" id="IPR029028">
    <property type="entry name" value="Alpha/beta_knot_MTases"/>
</dbReference>
<feature type="domain" description="tRNA/rRNA methyltransferase SpoU type" evidence="3">
    <location>
        <begin position="125"/>
        <end position="273"/>
    </location>
</feature>
<dbReference type="SUPFAM" id="SSF55315">
    <property type="entry name" value="L30e-like"/>
    <property type="match status" value="1"/>
</dbReference>
<keyword evidence="2 5" id="KW-0808">Transferase</keyword>
<gene>
    <name evidence="5" type="ORF">KTT_54370</name>
</gene>
<dbReference type="InterPro" id="IPR029064">
    <property type="entry name" value="Ribosomal_eL30-like_sf"/>
</dbReference>
<dbReference type="InterPro" id="IPR001537">
    <property type="entry name" value="SpoU_MeTrfase"/>
</dbReference>
<evidence type="ECO:0000259" key="4">
    <source>
        <dbReference type="Pfam" id="PF22655"/>
    </source>
</evidence>
<dbReference type="GO" id="GO:0003723">
    <property type="term" value="F:RNA binding"/>
    <property type="evidence" value="ECO:0007669"/>
    <property type="project" value="InterPro"/>
</dbReference>
<evidence type="ECO:0000313" key="5">
    <source>
        <dbReference type="EMBL" id="GCE15578.1"/>
    </source>
</evidence>
<evidence type="ECO:0000256" key="2">
    <source>
        <dbReference type="ARBA" id="ARBA00022679"/>
    </source>
</evidence>
<keyword evidence="1 5" id="KW-0489">Methyltransferase</keyword>
<dbReference type="GO" id="GO:0006396">
    <property type="term" value="P:RNA processing"/>
    <property type="evidence" value="ECO:0007669"/>
    <property type="project" value="InterPro"/>
</dbReference>
<dbReference type="PANTHER" id="PTHR43191:SF2">
    <property type="entry name" value="RRNA METHYLTRANSFERASE 3, MITOCHONDRIAL"/>
    <property type="match status" value="1"/>
</dbReference>
<dbReference type="InterPro" id="IPR029026">
    <property type="entry name" value="tRNA_m1G_MTases_N"/>
</dbReference>
<reference evidence="6" key="1">
    <citation type="submission" date="2018-12" db="EMBL/GenBank/DDBJ databases">
        <title>Tengunoibacter tsumagoiensis gen. nov., sp. nov., Dictyobacter kobayashii sp. nov., D. alpinus sp. nov., and D. joshuensis sp. nov. and description of Dictyobacteraceae fam. nov. within the order Ktedonobacterales isolated from Tengu-no-mugimeshi.</title>
        <authorList>
            <person name="Wang C.M."/>
            <person name="Zheng Y."/>
            <person name="Sakai Y."/>
            <person name="Toyoda A."/>
            <person name="Minakuchi Y."/>
            <person name="Abe K."/>
            <person name="Yokota A."/>
            <person name="Yabe S."/>
        </authorList>
    </citation>
    <scope>NUCLEOTIDE SEQUENCE [LARGE SCALE GENOMIC DNA]</scope>
    <source>
        <strain evidence="6">Uno3</strain>
    </source>
</reference>
<dbReference type="Proteomes" id="UP000287352">
    <property type="component" value="Unassembled WGS sequence"/>
</dbReference>
<dbReference type="Gene3D" id="3.30.1330.30">
    <property type="match status" value="1"/>
</dbReference>
<dbReference type="EMBL" id="BIFR01000002">
    <property type="protein sequence ID" value="GCE15578.1"/>
    <property type="molecule type" value="Genomic_DNA"/>
</dbReference>
<evidence type="ECO:0000256" key="1">
    <source>
        <dbReference type="ARBA" id="ARBA00022603"/>
    </source>
</evidence>
<dbReference type="Pfam" id="PF00588">
    <property type="entry name" value="SpoU_methylase"/>
    <property type="match status" value="1"/>
</dbReference>